<comment type="caution">
    <text evidence="1">The sequence shown here is derived from an EMBL/GenBank/DDBJ whole genome shotgun (WGS) entry which is preliminary data.</text>
</comment>
<accession>R7RS21</accession>
<dbReference type="EMBL" id="CAVN010000093">
    <property type="protein sequence ID" value="CDF58068.1"/>
    <property type="molecule type" value="Genomic_DNA"/>
</dbReference>
<organism evidence="1 2">
    <name type="scientific">Thermobrachium celere DSM 8682</name>
    <dbReference type="NCBI Taxonomy" id="941824"/>
    <lineage>
        <taxon>Bacteria</taxon>
        <taxon>Bacillati</taxon>
        <taxon>Bacillota</taxon>
        <taxon>Clostridia</taxon>
        <taxon>Eubacteriales</taxon>
        <taxon>Clostridiaceae</taxon>
        <taxon>Thermobrachium</taxon>
    </lineage>
</organism>
<proteinExistence type="predicted"/>
<dbReference type="InterPro" id="IPR022477">
    <property type="entry name" value="Spore_YqfC"/>
</dbReference>
<gene>
    <name evidence="1" type="ORF">TCEL_01982</name>
</gene>
<evidence type="ECO:0000313" key="2">
    <source>
        <dbReference type="Proteomes" id="UP000014923"/>
    </source>
</evidence>
<dbReference type="HOGENOM" id="CLU_161222_2_1_9"/>
<protein>
    <recommendedName>
        <fullName evidence="3">Sporulation protein YqfC</fullName>
    </recommendedName>
</protein>
<reference evidence="1" key="1">
    <citation type="submission" date="2013-03" db="EMBL/GenBank/DDBJ databases">
        <title>Draft genome sequence of the hydrogen-ethanol-producing anaerobic alkalithermophilic Caloramator celere.</title>
        <authorList>
            <person name="Ciranna A."/>
            <person name="Larjo A."/>
            <person name="Kivisto A."/>
            <person name="Santala V."/>
            <person name="Roos C."/>
            <person name="Karp M."/>
        </authorList>
    </citation>
    <scope>NUCLEOTIDE SEQUENCE [LARGE SCALE GENOMIC DNA]</scope>
    <source>
        <strain evidence="1">DSM 8682</strain>
    </source>
</reference>
<dbReference type="NCBIfam" id="TIGR02856">
    <property type="entry name" value="spore_yqfC"/>
    <property type="match status" value="1"/>
</dbReference>
<evidence type="ECO:0008006" key="3">
    <source>
        <dbReference type="Google" id="ProtNLM"/>
    </source>
</evidence>
<dbReference type="Proteomes" id="UP000014923">
    <property type="component" value="Unassembled WGS sequence"/>
</dbReference>
<dbReference type="AlphaFoldDB" id="R7RS21"/>
<evidence type="ECO:0000313" key="1">
    <source>
        <dbReference type="EMBL" id="CDF58068.1"/>
    </source>
</evidence>
<dbReference type="RefSeq" id="WP_018661804.1">
    <property type="nucleotide sequence ID" value="NZ_HF952018.1"/>
</dbReference>
<dbReference type="Pfam" id="PF07873">
    <property type="entry name" value="YabP"/>
    <property type="match status" value="1"/>
</dbReference>
<dbReference type="InterPro" id="IPR022476">
    <property type="entry name" value="Spore_YabP/YqfC"/>
</dbReference>
<keyword evidence="2" id="KW-1185">Reference proteome</keyword>
<sequence length="90" mass="10174">MKRKLKHKISESLEMPKEVVLDIPCIRIIGTEEVEIENHKGIVEYNSNIVRVSSNIGTIQIKGENFIIKEISQDSIVLSGKVENVKLSNE</sequence>
<name>R7RS21_9CLOT</name>
<dbReference type="eggNOG" id="ENOG5032ZA5">
    <property type="taxonomic scope" value="Bacteria"/>
</dbReference>
<dbReference type="OrthoDB" id="2989236at2"/>